<dbReference type="Proteomes" id="UP000595448">
    <property type="component" value="Chromosome"/>
</dbReference>
<gene>
    <name evidence="2" type="ORF">JIP62_05115</name>
</gene>
<name>A0ABX7BPG1_9CAUL</name>
<evidence type="ECO:0000313" key="2">
    <source>
        <dbReference type="EMBL" id="QQQ19478.1"/>
    </source>
</evidence>
<reference evidence="2 3" key="1">
    <citation type="submission" date="2021-01" db="EMBL/GenBank/DDBJ databases">
        <title>Brevundimonas vitis sp. nov., an bacterium isolated from grape (Vitis vinifera).</title>
        <authorList>
            <person name="Jiang L."/>
            <person name="Lee J."/>
        </authorList>
    </citation>
    <scope>NUCLEOTIDE SEQUENCE [LARGE SCALE GENOMIC DNA]</scope>
    <source>
        <strain evidence="2 3">GRTSA-9</strain>
    </source>
</reference>
<protein>
    <submittedName>
        <fullName evidence="2">Lasso peptide biosynthesis B2 protein</fullName>
    </submittedName>
</protein>
<sequence>MNSLVRKFRRLMLLAEAFVLSIAAAAAVAFVPFKRIAAWSSRQPPPQRVPADPLPAVRRVRWAVRLWAKVVPWRSMCFEQALSAQWMLRRRGVATTLFYGVAKDPEKGFIAHTWVKSGDRPVVGCENASDFTELARFPAA</sequence>
<evidence type="ECO:0000259" key="1">
    <source>
        <dbReference type="Pfam" id="PF13471"/>
    </source>
</evidence>
<dbReference type="NCBIfam" id="NF033537">
    <property type="entry name" value="lasso_biosyn_B2"/>
    <property type="match status" value="1"/>
</dbReference>
<dbReference type="InterPro" id="IPR053521">
    <property type="entry name" value="McjB-like"/>
</dbReference>
<keyword evidence="3" id="KW-1185">Reference proteome</keyword>
<dbReference type="RefSeq" id="WP_201103829.1">
    <property type="nucleotide sequence ID" value="NZ_CP067977.1"/>
</dbReference>
<dbReference type="EMBL" id="CP067977">
    <property type="protein sequence ID" value="QQQ19478.1"/>
    <property type="molecule type" value="Genomic_DNA"/>
</dbReference>
<feature type="domain" description="Microcin J25-processing protein McjB C-terminal" evidence="1">
    <location>
        <begin position="25"/>
        <end position="135"/>
    </location>
</feature>
<accession>A0ABX7BPG1</accession>
<evidence type="ECO:0000313" key="3">
    <source>
        <dbReference type="Proteomes" id="UP000595448"/>
    </source>
</evidence>
<dbReference type="InterPro" id="IPR032708">
    <property type="entry name" value="McjB_C"/>
</dbReference>
<dbReference type="Pfam" id="PF13471">
    <property type="entry name" value="Transglut_core3"/>
    <property type="match status" value="1"/>
</dbReference>
<proteinExistence type="predicted"/>
<organism evidence="2 3">
    <name type="scientific">Brevundimonas vitisensis</name>
    <dbReference type="NCBI Taxonomy" id="2800818"/>
    <lineage>
        <taxon>Bacteria</taxon>
        <taxon>Pseudomonadati</taxon>
        <taxon>Pseudomonadota</taxon>
        <taxon>Alphaproteobacteria</taxon>
        <taxon>Caulobacterales</taxon>
        <taxon>Caulobacteraceae</taxon>
        <taxon>Brevundimonas</taxon>
    </lineage>
</organism>